<organism evidence="4 5">
    <name type="scientific">Vallitalea longa</name>
    <dbReference type="NCBI Taxonomy" id="2936439"/>
    <lineage>
        <taxon>Bacteria</taxon>
        <taxon>Bacillati</taxon>
        <taxon>Bacillota</taxon>
        <taxon>Clostridia</taxon>
        <taxon>Lachnospirales</taxon>
        <taxon>Vallitaleaceae</taxon>
        <taxon>Vallitalea</taxon>
    </lineage>
</organism>
<evidence type="ECO:0008006" key="6">
    <source>
        <dbReference type="Google" id="ProtNLM"/>
    </source>
</evidence>
<dbReference type="EMBL" id="BRLB01000009">
    <property type="protein sequence ID" value="GKX30478.1"/>
    <property type="molecule type" value="Genomic_DNA"/>
</dbReference>
<dbReference type="CDD" id="cd00130">
    <property type="entry name" value="PAS"/>
    <property type="match status" value="2"/>
</dbReference>
<dbReference type="NCBIfam" id="TIGR00254">
    <property type="entry name" value="GGDEF"/>
    <property type="match status" value="1"/>
</dbReference>
<name>A0A9W5YFY2_9FIRM</name>
<dbReference type="Pfam" id="PF08447">
    <property type="entry name" value="PAS_3"/>
    <property type="match status" value="1"/>
</dbReference>
<dbReference type="SMART" id="SM00267">
    <property type="entry name" value="GGDEF"/>
    <property type="match status" value="1"/>
</dbReference>
<dbReference type="PROSITE" id="PS50887">
    <property type="entry name" value="GGDEF"/>
    <property type="match status" value="1"/>
</dbReference>
<dbReference type="Pfam" id="PF13426">
    <property type="entry name" value="PAS_9"/>
    <property type="match status" value="2"/>
</dbReference>
<dbReference type="InterPro" id="IPR050469">
    <property type="entry name" value="Diguanylate_Cyclase"/>
</dbReference>
<dbReference type="PANTHER" id="PTHR45138:SF9">
    <property type="entry name" value="DIGUANYLATE CYCLASE DGCM-RELATED"/>
    <property type="match status" value="1"/>
</dbReference>
<dbReference type="PROSITE" id="PS50112">
    <property type="entry name" value="PAS"/>
    <property type="match status" value="2"/>
</dbReference>
<evidence type="ECO:0000259" key="1">
    <source>
        <dbReference type="PROSITE" id="PS50112"/>
    </source>
</evidence>
<proteinExistence type="predicted"/>
<dbReference type="GO" id="GO:0043709">
    <property type="term" value="P:cell adhesion involved in single-species biofilm formation"/>
    <property type="evidence" value="ECO:0007669"/>
    <property type="project" value="TreeGrafter"/>
</dbReference>
<dbReference type="PROSITE" id="PS50113">
    <property type="entry name" value="PAC"/>
    <property type="match status" value="2"/>
</dbReference>
<sequence>MTNNPDLYLQFFHNNCNAFLIMQNKKIIECNDSIVNLFNYNTKKDIIGGFSFILFPKHQPNGMSSVVEFHKILNSVKNHCSKTFNFVCIKNNFIEFEAEISINKYPSGNDILSFISIKCISDFTYDKQLLQSEQFKNYIDVSSNYFVALDNTGKINFINKSLGSILANEDKYLIGKNWFDIALPFDDRISTLNIFNDLISGNMKENEQIYAQSLLTKTGEKNIVMWSNSILKDEKGSIIGILSSGHDITDKLQIQRQLMEVETNFQQLLEYINEIFWVKNIGNSNLLYISTAYEHIFGKKWDCKNGIDDFFASVHPSDLNNVKSSYEKLVKMGSNSKLEFRIIKPDNSIRWIYSRTFPVKDAQNKIYRILGVAEDITKRKNLQDSLFKMATTDYLTGSYNRQHFIKTAEGYISYARSTNESVSFLMLDIDYFKKVNDTYGHSIGDEVLKRLVESCVAVLGENDIFGRIGGEEFAILLTGYTKKNAYRIAEKIRKKIEKLDLKIQGHIINTTISIGMSMLSEIQCEDDCIRCLLNTADKALYKAKNTGRNKTVIYSSTME</sequence>
<accession>A0A9W5YFY2</accession>
<keyword evidence="5" id="KW-1185">Reference proteome</keyword>
<protein>
    <recommendedName>
        <fullName evidence="6">Diguanylate cyclase</fullName>
    </recommendedName>
</protein>
<dbReference type="AlphaFoldDB" id="A0A9W5YFY2"/>
<dbReference type="InterPro" id="IPR013655">
    <property type="entry name" value="PAS_fold_3"/>
</dbReference>
<dbReference type="InterPro" id="IPR043128">
    <property type="entry name" value="Rev_trsase/Diguanyl_cyclase"/>
</dbReference>
<dbReference type="PANTHER" id="PTHR45138">
    <property type="entry name" value="REGULATORY COMPONENTS OF SENSORY TRANSDUCTION SYSTEM"/>
    <property type="match status" value="1"/>
</dbReference>
<evidence type="ECO:0000313" key="4">
    <source>
        <dbReference type="EMBL" id="GKX30478.1"/>
    </source>
</evidence>
<dbReference type="GO" id="GO:0052621">
    <property type="term" value="F:diguanylate cyclase activity"/>
    <property type="evidence" value="ECO:0007669"/>
    <property type="project" value="TreeGrafter"/>
</dbReference>
<evidence type="ECO:0000313" key="5">
    <source>
        <dbReference type="Proteomes" id="UP001144256"/>
    </source>
</evidence>
<dbReference type="Gene3D" id="3.30.70.270">
    <property type="match status" value="1"/>
</dbReference>
<evidence type="ECO:0000259" key="3">
    <source>
        <dbReference type="PROSITE" id="PS50887"/>
    </source>
</evidence>
<dbReference type="InterPro" id="IPR000014">
    <property type="entry name" value="PAS"/>
</dbReference>
<dbReference type="InterPro" id="IPR001610">
    <property type="entry name" value="PAC"/>
</dbReference>
<dbReference type="Proteomes" id="UP001144256">
    <property type="component" value="Unassembled WGS sequence"/>
</dbReference>
<dbReference type="Pfam" id="PF00990">
    <property type="entry name" value="GGDEF"/>
    <property type="match status" value="1"/>
</dbReference>
<feature type="domain" description="PAS" evidence="1">
    <location>
        <begin position="261"/>
        <end position="333"/>
    </location>
</feature>
<dbReference type="InterPro" id="IPR029787">
    <property type="entry name" value="Nucleotide_cyclase"/>
</dbReference>
<evidence type="ECO:0000259" key="2">
    <source>
        <dbReference type="PROSITE" id="PS50113"/>
    </source>
</evidence>
<feature type="domain" description="GGDEF" evidence="3">
    <location>
        <begin position="420"/>
        <end position="556"/>
    </location>
</feature>
<dbReference type="SMART" id="SM00091">
    <property type="entry name" value="PAS"/>
    <property type="match status" value="3"/>
</dbReference>
<reference evidence="4" key="1">
    <citation type="submission" date="2022-06" db="EMBL/GenBank/DDBJ databases">
        <title>Vallitalea longa sp. nov., an anaerobic bacterium isolated from marine sediment.</title>
        <authorList>
            <person name="Hirano S."/>
            <person name="Terahara T."/>
            <person name="Mori K."/>
            <person name="Hamada M."/>
            <person name="Matsumoto R."/>
            <person name="Kobayashi T."/>
        </authorList>
    </citation>
    <scope>NUCLEOTIDE SEQUENCE</scope>
    <source>
        <strain evidence="4">SH18-1</strain>
    </source>
</reference>
<dbReference type="CDD" id="cd01949">
    <property type="entry name" value="GGDEF"/>
    <property type="match status" value="1"/>
</dbReference>
<dbReference type="InterPro" id="IPR035965">
    <property type="entry name" value="PAS-like_dom_sf"/>
</dbReference>
<dbReference type="InterPro" id="IPR000700">
    <property type="entry name" value="PAS-assoc_C"/>
</dbReference>
<dbReference type="NCBIfam" id="TIGR00229">
    <property type="entry name" value="sensory_box"/>
    <property type="match status" value="2"/>
</dbReference>
<dbReference type="Gene3D" id="3.30.450.20">
    <property type="entry name" value="PAS domain"/>
    <property type="match status" value="2"/>
</dbReference>
<dbReference type="FunFam" id="3.30.70.270:FF:000001">
    <property type="entry name" value="Diguanylate cyclase domain protein"/>
    <property type="match status" value="1"/>
</dbReference>
<comment type="caution">
    <text evidence="4">The sequence shown here is derived from an EMBL/GenBank/DDBJ whole genome shotgun (WGS) entry which is preliminary data.</text>
</comment>
<dbReference type="SMART" id="SM00086">
    <property type="entry name" value="PAC"/>
    <property type="match status" value="2"/>
</dbReference>
<dbReference type="InterPro" id="IPR000160">
    <property type="entry name" value="GGDEF_dom"/>
</dbReference>
<feature type="domain" description="PAC" evidence="2">
    <location>
        <begin position="208"/>
        <end position="260"/>
    </location>
</feature>
<dbReference type="SUPFAM" id="SSF55785">
    <property type="entry name" value="PYP-like sensor domain (PAS domain)"/>
    <property type="match status" value="2"/>
</dbReference>
<feature type="domain" description="PAC" evidence="2">
    <location>
        <begin position="336"/>
        <end position="388"/>
    </location>
</feature>
<gene>
    <name evidence="4" type="ORF">SH1V18_29580</name>
</gene>
<feature type="domain" description="PAS" evidence="1">
    <location>
        <begin position="131"/>
        <end position="202"/>
    </location>
</feature>
<dbReference type="GO" id="GO:1902201">
    <property type="term" value="P:negative regulation of bacterial-type flagellum-dependent cell motility"/>
    <property type="evidence" value="ECO:0007669"/>
    <property type="project" value="TreeGrafter"/>
</dbReference>
<dbReference type="SUPFAM" id="SSF55073">
    <property type="entry name" value="Nucleotide cyclase"/>
    <property type="match status" value="1"/>
</dbReference>
<dbReference type="GO" id="GO:0005886">
    <property type="term" value="C:plasma membrane"/>
    <property type="evidence" value="ECO:0007669"/>
    <property type="project" value="TreeGrafter"/>
</dbReference>